<gene>
    <name evidence="2" type="ORF">MC7420_6290</name>
</gene>
<evidence type="ECO:0000313" key="3">
    <source>
        <dbReference type="Proteomes" id="UP000003835"/>
    </source>
</evidence>
<feature type="coiled-coil region" evidence="1">
    <location>
        <begin position="276"/>
        <end position="310"/>
    </location>
</feature>
<reference evidence="2 3" key="1">
    <citation type="submission" date="2008-07" db="EMBL/GenBank/DDBJ databases">
        <authorList>
            <person name="Tandeau de Marsac N."/>
            <person name="Ferriera S."/>
            <person name="Johnson J."/>
            <person name="Kravitz S."/>
            <person name="Beeson K."/>
            <person name="Sutton G."/>
            <person name="Rogers Y.-H."/>
            <person name="Friedman R."/>
            <person name="Frazier M."/>
            <person name="Venter J.C."/>
        </authorList>
    </citation>
    <scope>NUCLEOTIDE SEQUENCE [LARGE SCALE GENOMIC DNA]</scope>
    <source>
        <strain evidence="2 3">PCC 7420</strain>
    </source>
</reference>
<protein>
    <submittedName>
        <fullName evidence="2">Uncharacterized protein</fullName>
    </submittedName>
</protein>
<proteinExistence type="predicted"/>
<keyword evidence="3" id="KW-1185">Reference proteome</keyword>
<evidence type="ECO:0000313" key="2">
    <source>
        <dbReference type="EMBL" id="EDX75635.1"/>
    </source>
</evidence>
<dbReference type="STRING" id="118168.MC7420_6290"/>
<dbReference type="OrthoDB" id="466620at2"/>
<dbReference type="Proteomes" id="UP000003835">
    <property type="component" value="Unassembled WGS sequence"/>
</dbReference>
<dbReference type="EMBL" id="DS989848">
    <property type="protein sequence ID" value="EDX75635.1"/>
    <property type="molecule type" value="Genomic_DNA"/>
</dbReference>
<sequence length="331" mass="38939">MVATKDSKDQIFKAFEQILNQRKTIDSKIATKEEEAEKQKNQQVLEAASTYTFDSIVKGLADLQLDFGTIINQLSEKLTSESAKGDQLKLAIQVETQQLQYLQQIRVVADALHILTQEHQENLKRLEQTTTEQRQAIEKDKADKHKSWLKEQAEFEQKVQEEAESLVKERQQQESDYTYQIERQRKIEADEYETLKRNQERELREANQEKEKHWSEREKILQERQPLFKDYQQKVDNFPKDLDESVKKAREEAIKDVHQDAKVKAELLDKEWEANKQSYEFKVQSLEETIQKQTEQINQLYAQLQDSLKQSQALAMRAFDSSTNNAEKSKA</sequence>
<feature type="coiled-coil region" evidence="1">
    <location>
        <begin position="109"/>
        <end position="216"/>
    </location>
</feature>
<organism evidence="2 3">
    <name type="scientific">Coleofasciculus chthonoplastes PCC 7420</name>
    <dbReference type="NCBI Taxonomy" id="118168"/>
    <lineage>
        <taxon>Bacteria</taxon>
        <taxon>Bacillati</taxon>
        <taxon>Cyanobacteriota</taxon>
        <taxon>Cyanophyceae</taxon>
        <taxon>Coleofasciculales</taxon>
        <taxon>Coleofasciculaceae</taxon>
        <taxon>Coleofasciculus</taxon>
    </lineage>
</organism>
<dbReference type="eggNOG" id="COG4372">
    <property type="taxonomic scope" value="Bacteria"/>
</dbReference>
<accession>B4VQN6</accession>
<evidence type="ECO:0000256" key="1">
    <source>
        <dbReference type="SAM" id="Coils"/>
    </source>
</evidence>
<dbReference type="RefSeq" id="WP_006100776.1">
    <property type="nucleotide sequence ID" value="NZ_DS989848.1"/>
</dbReference>
<keyword evidence="1" id="KW-0175">Coiled coil</keyword>
<dbReference type="HOGENOM" id="CLU_063207_0_0_3"/>
<dbReference type="AlphaFoldDB" id="B4VQN6"/>
<name>B4VQN6_9CYAN</name>